<accession>A0ABS5ZJZ1</accession>
<proteinExistence type="predicted"/>
<feature type="non-terminal residue" evidence="1">
    <location>
        <position position="1"/>
    </location>
</feature>
<sequence length="417" mass="47857">HLLAWIDLLSMPLGGELGEVLTGDDFAYLDNQPYEPWYASAVSVVIPKAYAKSPKKSRLPLGRAVQLLKELKAMKKELDLEDGFIGDLVKQICALMKDKKAHSKSPALSEIRKVLFKPELWRAIIFVKARIGWKRASNMLKGYSIQRLSILEVIGLIAFYQTNISNGVISEKAAATMGGTLKKSFQFGNLKDANGAQFQLAVAASYIASGFKLKGFEEKNYVDLHLRGDIDKLERNVDIVMKGEKYEKWIEVKSLQKGCSNFSRKWVYIYKKDRGSSNKKCSSGGNYRREFFLDRSYAGLTDINSKIKWLVHNFNKKYKNEKKEEGINTKELLISKVERMVEEKPEFDIDLSKQFSFQYLGNVFSNNAWKKYKYLGRKDLIFGWYQLFDTVKPFHLPKEAIKKNGLKLLKSYIPEED</sequence>
<organism evidence="1 2">
    <name type="scientific">Zooshikella harenae</name>
    <dbReference type="NCBI Taxonomy" id="2827238"/>
    <lineage>
        <taxon>Bacteria</taxon>
        <taxon>Pseudomonadati</taxon>
        <taxon>Pseudomonadota</taxon>
        <taxon>Gammaproteobacteria</taxon>
        <taxon>Oceanospirillales</taxon>
        <taxon>Zooshikellaceae</taxon>
        <taxon>Zooshikella</taxon>
    </lineage>
</organism>
<keyword evidence="2" id="KW-1185">Reference proteome</keyword>
<dbReference type="EMBL" id="JAGSOY010000197">
    <property type="protein sequence ID" value="MBU2714260.1"/>
    <property type="molecule type" value="Genomic_DNA"/>
</dbReference>
<dbReference type="RefSeq" id="WP_215822523.1">
    <property type="nucleotide sequence ID" value="NZ_JAGSOY010000197.1"/>
</dbReference>
<evidence type="ECO:0000313" key="2">
    <source>
        <dbReference type="Proteomes" id="UP000690515"/>
    </source>
</evidence>
<name>A0ABS5ZJZ1_9GAMM</name>
<dbReference type="Proteomes" id="UP000690515">
    <property type="component" value="Unassembled WGS sequence"/>
</dbReference>
<evidence type="ECO:0000313" key="1">
    <source>
        <dbReference type="EMBL" id="MBU2714260.1"/>
    </source>
</evidence>
<protein>
    <submittedName>
        <fullName evidence="1">Uncharacterized protein</fullName>
    </submittedName>
</protein>
<gene>
    <name evidence="1" type="ORF">KCG35_24745</name>
</gene>
<comment type="caution">
    <text evidence="1">The sequence shown here is derived from an EMBL/GenBank/DDBJ whole genome shotgun (WGS) entry which is preliminary data.</text>
</comment>
<reference evidence="1 2" key="1">
    <citation type="submission" date="2021-04" db="EMBL/GenBank/DDBJ databases">
        <authorList>
            <person name="Pira H."/>
            <person name="Risdian C."/>
            <person name="Wink J."/>
        </authorList>
    </citation>
    <scope>NUCLEOTIDE SEQUENCE [LARGE SCALE GENOMIC DNA]</scope>
    <source>
        <strain evidence="1 2">WH53</strain>
    </source>
</reference>